<protein>
    <recommendedName>
        <fullName evidence="3">Lipoprotein</fullName>
    </recommendedName>
</protein>
<name>A0A1I0JWG0_9BACT</name>
<proteinExistence type="predicted"/>
<accession>A0A1I0JWG0</accession>
<dbReference type="EMBL" id="FOHT01000056">
    <property type="protein sequence ID" value="SEU14558.1"/>
    <property type="molecule type" value="Genomic_DNA"/>
</dbReference>
<dbReference type="PROSITE" id="PS51257">
    <property type="entry name" value="PROKAR_LIPOPROTEIN"/>
    <property type="match status" value="1"/>
</dbReference>
<dbReference type="AlphaFoldDB" id="A0A1I0JWG0"/>
<evidence type="ECO:0000313" key="2">
    <source>
        <dbReference type="Proteomes" id="UP000181981"/>
    </source>
</evidence>
<dbReference type="OrthoDB" id="972683at2"/>
<dbReference type="Gene3D" id="2.40.360.20">
    <property type="match status" value="1"/>
</dbReference>
<reference evidence="1 2" key="1">
    <citation type="submission" date="2016-10" db="EMBL/GenBank/DDBJ databases">
        <authorList>
            <person name="de Groot N.N."/>
        </authorList>
    </citation>
    <scope>NUCLEOTIDE SEQUENCE [LARGE SCALE GENOMIC DNA]</scope>
    <source>
        <strain evidence="1 2">DSM 25947</strain>
    </source>
</reference>
<evidence type="ECO:0000313" key="1">
    <source>
        <dbReference type="EMBL" id="SEU14558.1"/>
    </source>
</evidence>
<evidence type="ECO:0008006" key="3">
    <source>
        <dbReference type="Google" id="ProtNLM"/>
    </source>
</evidence>
<organism evidence="1 2">
    <name type="scientific">Draconibacterium orientale</name>
    <dbReference type="NCBI Taxonomy" id="1168034"/>
    <lineage>
        <taxon>Bacteria</taxon>
        <taxon>Pseudomonadati</taxon>
        <taxon>Bacteroidota</taxon>
        <taxon>Bacteroidia</taxon>
        <taxon>Marinilabiliales</taxon>
        <taxon>Prolixibacteraceae</taxon>
        <taxon>Draconibacterium</taxon>
    </lineage>
</organism>
<dbReference type="RefSeq" id="WP_074781142.1">
    <property type="nucleotide sequence ID" value="NZ_FOHT01000056.1"/>
</dbReference>
<gene>
    <name evidence="1" type="ORF">SAMN05444285_1568</name>
</gene>
<dbReference type="Proteomes" id="UP000181981">
    <property type="component" value="Unassembled WGS sequence"/>
</dbReference>
<sequence length="251" mass="28048">MEKNQIKQNPVLFLIVLLLTVVGCSKEENVNTTPPDALPDINAATFSEPTNITIPYYGPAANQTYIYVAGEVGKAPEEEVRINRKVATKVVMGIECIIHRDIVYLNGIVIEDTDDWLAQDDDGNLWYLGEFVINNKNNGQFANNDGSWEAGVDGALPGYWFPGNPTVGQFYYQEWYAGEAEDYAEVVAVNETVTIGMGTYTDCIKTKDINPSEPDEYEFKYYAPGIGMIKEELYEDDVLTEIGELVEIIEN</sequence>